<evidence type="ECO:0000256" key="1">
    <source>
        <dbReference type="ARBA" id="ARBA00000085"/>
    </source>
</evidence>
<dbReference type="InterPro" id="IPR003594">
    <property type="entry name" value="HATPase_dom"/>
</dbReference>
<dbReference type="PANTHER" id="PTHR45436:SF5">
    <property type="entry name" value="SENSOR HISTIDINE KINASE TRCS"/>
    <property type="match status" value="1"/>
</dbReference>
<dbReference type="SUPFAM" id="SSF55874">
    <property type="entry name" value="ATPase domain of HSP90 chaperone/DNA topoisomerase II/histidine kinase"/>
    <property type="match status" value="1"/>
</dbReference>
<dbReference type="Pfam" id="PF02518">
    <property type="entry name" value="HATPase_c"/>
    <property type="match status" value="1"/>
</dbReference>
<accession>A0A8H9MDI2</accession>
<reference evidence="12" key="1">
    <citation type="journal article" date="2014" name="Int. J. Syst. Evol. Microbiol.">
        <title>Complete genome sequence of Corynebacterium casei LMG S-19264T (=DSM 44701T), isolated from a smear-ripened cheese.</title>
        <authorList>
            <consortium name="US DOE Joint Genome Institute (JGI-PGF)"/>
            <person name="Walter F."/>
            <person name="Albersmeier A."/>
            <person name="Kalinowski J."/>
            <person name="Ruckert C."/>
        </authorList>
    </citation>
    <scope>NUCLEOTIDE SEQUENCE</scope>
    <source>
        <strain evidence="12">CGMCC 4.7679</strain>
    </source>
</reference>
<reference evidence="12" key="2">
    <citation type="submission" date="2020-09" db="EMBL/GenBank/DDBJ databases">
        <authorList>
            <person name="Sun Q."/>
            <person name="Zhou Y."/>
        </authorList>
    </citation>
    <scope>NUCLEOTIDE SEQUENCE</scope>
    <source>
        <strain evidence="12">CGMCC 4.7679</strain>
    </source>
</reference>
<dbReference type="EC" id="2.7.13.3" evidence="2"/>
<evidence type="ECO:0000256" key="2">
    <source>
        <dbReference type="ARBA" id="ARBA00012438"/>
    </source>
</evidence>
<evidence type="ECO:0000313" key="12">
    <source>
        <dbReference type="EMBL" id="GHF79572.1"/>
    </source>
</evidence>
<keyword evidence="3" id="KW-0597">Phosphoprotein</keyword>
<gene>
    <name evidence="12" type="ORF">GCM10017566_62190</name>
</gene>
<dbReference type="InterPro" id="IPR005467">
    <property type="entry name" value="His_kinase_dom"/>
</dbReference>
<keyword evidence="4" id="KW-0808">Transferase</keyword>
<keyword evidence="5 10" id="KW-0812">Transmembrane</keyword>
<evidence type="ECO:0000256" key="10">
    <source>
        <dbReference type="SAM" id="Phobius"/>
    </source>
</evidence>
<dbReference type="AlphaFoldDB" id="A0A8H9MDI2"/>
<evidence type="ECO:0000256" key="6">
    <source>
        <dbReference type="ARBA" id="ARBA00022777"/>
    </source>
</evidence>
<feature type="transmembrane region" description="Helical" evidence="10">
    <location>
        <begin position="12"/>
        <end position="34"/>
    </location>
</feature>
<keyword evidence="13" id="KW-1185">Reference proteome</keyword>
<evidence type="ECO:0000256" key="8">
    <source>
        <dbReference type="SAM" id="Coils"/>
    </source>
</evidence>
<comment type="catalytic activity">
    <reaction evidence="1">
        <text>ATP + protein L-histidine = ADP + protein N-phospho-L-histidine.</text>
        <dbReference type="EC" id="2.7.13.3"/>
    </reaction>
</comment>
<protein>
    <recommendedName>
        <fullName evidence="2">histidine kinase</fullName>
        <ecNumber evidence="2">2.7.13.3</ecNumber>
    </recommendedName>
</protein>
<evidence type="ECO:0000313" key="13">
    <source>
        <dbReference type="Proteomes" id="UP000658656"/>
    </source>
</evidence>
<keyword evidence="7 10" id="KW-1133">Transmembrane helix</keyword>
<evidence type="ECO:0000256" key="5">
    <source>
        <dbReference type="ARBA" id="ARBA00022692"/>
    </source>
</evidence>
<comment type="caution">
    <text evidence="12">The sequence shown here is derived from an EMBL/GenBank/DDBJ whole genome shotgun (WGS) entry which is preliminary data.</text>
</comment>
<proteinExistence type="predicted"/>
<feature type="transmembrane region" description="Helical" evidence="10">
    <location>
        <begin position="40"/>
        <end position="63"/>
    </location>
</feature>
<evidence type="ECO:0000256" key="9">
    <source>
        <dbReference type="SAM" id="MobiDB-lite"/>
    </source>
</evidence>
<feature type="compositionally biased region" description="Basic and acidic residues" evidence="9">
    <location>
        <begin position="439"/>
        <end position="451"/>
    </location>
</feature>
<dbReference type="GO" id="GO:0004673">
    <property type="term" value="F:protein histidine kinase activity"/>
    <property type="evidence" value="ECO:0007669"/>
    <property type="project" value="UniProtKB-EC"/>
</dbReference>
<keyword evidence="6 12" id="KW-0418">Kinase</keyword>
<feature type="compositionally biased region" description="Low complexity" evidence="9">
    <location>
        <begin position="410"/>
        <end position="419"/>
    </location>
</feature>
<dbReference type="EMBL" id="BNAV01000013">
    <property type="protein sequence ID" value="GHF79572.1"/>
    <property type="molecule type" value="Genomic_DNA"/>
</dbReference>
<dbReference type="PROSITE" id="PS50109">
    <property type="entry name" value="HIS_KIN"/>
    <property type="match status" value="1"/>
</dbReference>
<dbReference type="InterPro" id="IPR036890">
    <property type="entry name" value="HATPase_C_sf"/>
</dbReference>
<dbReference type="PANTHER" id="PTHR45436">
    <property type="entry name" value="SENSOR HISTIDINE KINASE YKOH"/>
    <property type="match status" value="1"/>
</dbReference>
<dbReference type="GO" id="GO:0000160">
    <property type="term" value="P:phosphorelay signal transduction system"/>
    <property type="evidence" value="ECO:0007669"/>
    <property type="project" value="TreeGrafter"/>
</dbReference>
<organism evidence="12 13">
    <name type="scientific">Amycolatopsis bartoniae</name>
    <dbReference type="NCBI Taxonomy" id="941986"/>
    <lineage>
        <taxon>Bacteria</taxon>
        <taxon>Bacillati</taxon>
        <taxon>Actinomycetota</taxon>
        <taxon>Actinomycetes</taxon>
        <taxon>Pseudonocardiales</taxon>
        <taxon>Pseudonocardiaceae</taxon>
        <taxon>Amycolatopsis</taxon>
    </lineage>
</organism>
<keyword evidence="8" id="KW-0175">Coiled coil</keyword>
<evidence type="ECO:0000256" key="4">
    <source>
        <dbReference type="ARBA" id="ARBA00022679"/>
    </source>
</evidence>
<name>A0A8H9MDI2_9PSEU</name>
<feature type="domain" description="Histidine kinase" evidence="11">
    <location>
        <begin position="247"/>
        <end position="354"/>
    </location>
</feature>
<dbReference type="Proteomes" id="UP000658656">
    <property type="component" value="Unassembled WGS sequence"/>
</dbReference>
<dbReference type="OrthoDB" id="3502710at2"/>
<dbReference type="GO" id="GO:0005886">
    <property type="term" value="C:plasma membrane"/>
    <property type="evidence" value="ECO:0007669"/>
    <property type="project" value="TreeGrafter"/>
</dbReference>
<feature type="region of interest" description="Disordered" evidence="9">
    <location>
        <begin position="387"/>
        <end position="451"/>
    </location>
</feature>
<evidence type="ECO:0000259" key="11">
    <source>
        <dbReference type="PROSITE" id="PS50109"/>
    </source>
</evidence>
<dbReference type="RefSeq" id="WP_145932592.1">
    <property type="nucleotide sequence ID" value="NZ_BNAV01000013.1"/>
</dbReference>
<dbReference type="Gene3D" id="3.30.565.10">
    <property type="entry name" value="Histidine kinase-like ATPase, C-terminal domain"/>
    <property type="match status" value="1"/>
</dbReference>
<evidence type="ECO:0000256" key="3">
    <source>
        <dbReference type="ARBA" id="ARBA00022553"/>
    </source>
</evidence>
<feature type="coiled-coil region" evidence="8">
    <location>
        <begin position="59"/>
        <end position="89"/>
    </location>
</feature>
<evidence type="ECO:0000256" key="7">
    <source>
        <dbReference type="ARBA" id="ARBA00022989"/>
    </source>
</evidence>
<dbReference type="SMART" id="SM00387">
    <property type="entry name" value="HATPase_c"/>
    <property type="match status" value="1"/>
</dbReference>
<sequence length="451" mass="47943">MSVPNSARSRTAAPLLVLLVAVLVTGGGWTWVVLETPAEVRMLVGVAGGVLALLLSVAAALLAQRAARLRREREQISALNDELGHLVDDLLPAAVQRLRSGASADTVLAQLPKPRNEAHQRLLRTLTREISVGERRRAAAMAACGNAAGRVQALATSMLADLRDMEHRYSEDALGDLLKIDHSTAQAGRLADSIAVLTGARTGRRWTKPIVMESVLRGAMGRIGAYQRVHVHSTCTSAVVGYAAEDVMHALAELMDNATKFSAPSEEVHVYVEELHNGVVITIEDGGLGMKPQALERAKAAIASTEPLDLAQLSGTRLGLAVVGTLARKHQLQVFFRPSSRGGTGVVLRLPNQLITQPRQRPAEAAPAPRPALEVPAARPANHVESAVAVEEPKALPKRPRGQTLNATRSSGSPSGPSSNRPRMDSGARFGAFRQARARNSEGGKPSDDSE</sequence>
<keyword evidence="10" id="KW-0472">Membrane</keyword>
<dbReference type="InterPro" id="IPR050428">
    <property type="entry name" value="TCS_sensor_his_kinase"/>
</dbReference>